<dbReference type="PANTHER" id="PTHR43369">
    <property type="entry name" value="PHOSPHORIBOSYLGLYCINAMIDE FORMYLTRANSFERASE"/>
    <property type="match status" value="1"/>
</dbReference>
<dbReference type="InterPro" id="IPR002376">
    <property type="entry name" value="Formyl_transf_N"/>
</dbReference>
<dbReference type="Pfam" id="PF00551">
    <property type="entry name" value="Formyl_trans_N"/>
    <property type="match status" value="1"/>
</dbReference>
<accession>A0A7J6LRC9</accession>
<evidence type="ECO:0000313" key="6">
    <source>
        <dbReference type="EMBL" id="KAF4661855.1"/>
    </source>
</evidence>
<dbReference type="Proteomes" id="UP000591131">
    <property type="component" value="Unassembled WGS sequence"/>
</dbReference>
<sequence>MAPRASASPKRLAVLLSGSGTTLQNLIDRIQSGTLRNAQISVVLSSRAGAGGLERARKHDIPTVLVESKRYRTLVQESGKTVPDWGAMSEAVTAALAPYKPDILVLAGYMCFYKLPPQWECGRCLNYGNAVLNANIVLCKAKVHPSLIPAFSGEGMYGDLVHRAVVKRGVKVCNVSSSDSWESVRDKVVAAEREALPEAIQLLIDDRLKVTDGIVEVVDD</sequence>
<dbReference type="PANTHER" id="PTHR43369:SF2">
    <property type="entry name" value="PHOSPHORIBOSYLGLYCINAMIDE FORMYLTRANSFERASE"/>
    <property type="match status" value="1"/>
</dbReference>
<evidence type="ECO:0000256" key="4">
    <source>
        <dbReference type="ARBA" id="ARBA00022755"/>
    </source>
</evidence>
<dbReference type="GO" id="GO:0004644">
    <property type="term" value="F:phosphoribosylglycinamide formyltransferase activity"/>
    <property type="evidence" value="ECO:0007669"/>
    <property type="project" value="UniProtKB-EC"/>
</dbReference>
<comment type="caution">
    <text evidence="6">The sequence shown here is derived from an EMBL/GenBank/DDBJ whole genome shotgun (WGS) entry which is preliminary data.</text>
</comment>
<dbReference type="EMBL" id="JAAPAO010000364">
    <property type="protein sequence ID" value="KAF4661855.1"/>
    <property type="molecule type" value="Genomic_DNA"/>
</dbReference>
<comment type="pathway">
    <text evidence="1">Purine metabolism; IMP biosynthesis via de novo pathway; N(2)-formyl-N(1)-(5-phospho-D-ribosyl)glycinamide from N(1)-(5-phospho-D-ribosyl)glycinamide (10-formyl THF route): step 1/1.</text>
</comment>
<dbReference type="InterPro" id="IPR036477">
    <property type="entry name" value="Formyl_transf_N_sf"/>
</dbReference>
<evidence type="ECO:0000256" key="3">
    <source>
        <dbReference type="ARBA" id="ARBA00022679"/>
    </source>
</evidence>
<protein>
    <recommendedName>
        <fullName evidence="2">phosphoribosylglycinamide formyltransferase 1</fullName>
        <ecNumber evidence="2">2.1.2.2</ecNumber>
    </recommendedName>
</protein>
<keyword evidence="3" id="KW-0808">Transferase</keyword>
<proteinExistence type="predicted"/>
<dbReference type="EC" id="2.1.2.2" evidence="2"/>
<name>A0A7J6LRC9_PERCH</name>
<dbReference type="AlphaFoldDB" id="A0A7J6LRC9"/>
<reference evidence="6 7" key="1">
    <citation type="submission" date="2020-04" db="EMBL/GenBank/DDBJ databases">
        <title>Perkinsus chesapeaki whole genome sequence.</title>
        <authorList>
            <person name="Bogema D.R."/>
        </authorList>
    </citation>
    <scope>NUCLEOTIDE SEQUENCE [LARGE SCALE GENOMIC DNA]</scope>
    <source>
        <strain evidence="6">ATCC PRA-425</strain>
    </source>
</reference>
<feature type="domain" description="Formyl transferase N-terminal" evidence="5">
    <location>
        <begin position="10"/>
        <end position="175"/>
    </location>
</feature>
<dbReference type="OrthoDB" id="2018833at2759"/>
<keyword evidence="4" id="KW-0658">Purine biosynthesis</keyword>
<keyword evidence="7" id="KW-1185">Reference proteome</keyword>
<gene>
    <name evidence="6" type="ORF">FOL47_006531</name>
</gene>
<evidence type="ECO:0000313" key="7">
    <source>
        <dbReference type="Proteomes" id="UP000591131"/>
    </source>
</evidence>
<dbReference type="GO" id="GO:0006189">
    <property type="term" value="P:'de novo' IMP biosynthetic process"/>
    <property type="evidence" value="ECO:0007669"/>
    <property type="project" value="TreeGrafter"/>
</dbReference>
<evidence type="ECO:0000256" key="2">
    <source>
        <dbReference type="ARBA" id="ARBA00012254"/>
    </source>
</evidence>
<organism evidence="6 7">
    <name type="scientific">Perkinsus chesapeaki</name>
    <name type="common">Clam parasite</name>
    <name type="synonym">Perkinsus andrewsi</name>
    <dbReference type="NCBI Taxonomy" id="330153"/>
    <lineage>
        <taxon>Eukaryota</taxon>
        <taxon>Sar</taxon>
        <taxon>Alveolata</taxon>
        <taxon>Perkinsozoa</taxon>
        <taxon>Perkinsea</taxon>
        <taxon>Perkinsida</taxon>
        <taxon>Perkinsidae</taxon>
        <taxon>Perkinsus</taxon>
    </lineage>
</organism>
<dbReference type="Gene3D" id="3.40.50.170">
    <property type="entry name" value="Formyl transferase, N-terminal domain"/>
    <property type="match status" value="1"/>
</dbReference>
<evidence type="ECO:0000256" key="1">
    <source>
        <dbReference type="ARBA" id="ARBA00005054"/>
    </source>
</evidence>
<dbReference type="GO" id="GO:0005737">
    <property type="term" value="C:cytoplasm"/>
    <property type="evidence" value="ECO:0007669"/>
    <property type="project" value="TreeGrafter"/>
</dbReference>
<dbReference type="SUPFAM" id="SSF53328">
    <property type="entry name" value="Formyltransferase"/>
    <property type="match status" value="1"/>
</dbReference>
<evidence type="ECO:0000259" key="5">
    <source>
        <dbReference type="Pfam" id="PF00551"/>
    </source>
</evidence>